<evidence type="ECO:0000313" key="2">
    <source>
        <dbReference type="Proteomes" id="UP000001340"/>
    </source>
</evidence>
<reference evidence="1 2" key="1">
    <citation type="submission" date="2012-10" db="EMBL/GenBank/DDBJ databases">
        <authorList>
            <person name="Harkins D.M."/>
            <person name="Durkin A.S."/>
            <person name="Brinkac L.M."/>
            <person name="Haft D.H."/>
            <person name="Selengut J.D."/>
            <person name="Sanka R."/>
            <person name="DePew J."/>
            <person name="Purushe J."/>
            <person name="Chanthongthip A."/>
            <person name="Lattana O."/>
            <person name="Phetsouvanh R."/>
            <person name="Newton P.N."/>
            <person name="Vinetz J.M."/>
            <person name="Sutton G.G."/>
            <person name="Nierman W.C."/>
            <person name="Fouts D.E."/>
        </authorList>
    </citation>
    <scope>NUCLEOTIDE SEQUENCE [LARGE SCALE GENOMIC DNA]</scope>
    <source>
        <strain evidence="1 2">UI 12758</strain>
    </source>
</reference>
<dbReference type="EMBL" id="AHNR02000069">
    <property type="protein sequence ID" value="EKR52948.1"/>
    <property type="molecule type" value="Genomic_DNA"/>
</dbReference>
<gene>
    <name evidence="1" type="ORF">LEP1GSC105_0257</name>
</gene>
<evidence type="ECO:0000313" key="1">
    <source>
        <dbReference type="EMBL" id="EKR52948.1"/>
    </source>
</evidence>
<organism evidence="1 2">
    <name type="scientific">Leptospira interrogans str. UI 12758</name>
    <dbReference type="NCBI Taxonomy" id="1049938"/>
    <lineage>
        <taxon>Bacteria</taxon>
        <taxon>Pseudomonadati</taxon>
        <taxon>Spirochaetota</taxon>
        <taxon>Spirochaetia</taxon>
        <taxon>Leptospirales</taxon>
        <taxon>Leptospiraceae</taxon>
        <taxon>Leptospira</taxon>
    </lineage>
</organism>
<dbReference type="Proteomes" id="UP000001340">
    <property type="component" value="Unassembled WGS sequence"/>
</dbReference>
<accession>A0A0E2D053</accession>
<proteinExistence type="predicted"/>
<name>A0A0E2D053_LEPIR</name>
<dbReference type="AlphaFoldDB" id="A0A0E2D053"/>
<comment type="caution">
    <text evidence="1">The sequence shown here is derived from an EMBL/GenBank/DDBJ whole genome shotgun (WGS) entry which is preliminary data.</text>
</comment>
<sequence length="38" mass="4924">MHRRRIRKRWTHTFLIRLKITSKFSKDIRNLILLYQKR</sequence>
<protein>
    <submittedName>
        <fullName evidence="1">Uncharacterized protein</fullName>
    </submittedName>
</protein>